<dbReference type="EMBL" id="CM046393">
    <property type="protein sequence ID" value="KAI8550482.1"/>
    <property type="molecule type" value="Genomic_DNA"/>
</dbReference>
<reference evidence="1" key="1">
    <citation type="submission" date="2022-02" db="EMBL/GenBank/DDBJ databases">
        <title>Plant Genome Project.</title>
        <authorList>
            <person name="Zhang R.-G."/>
        </authorList>
    </citation>
    <scope>NUCLEOTIDE SEQUENCE</scope>
    <source>
        <strain evidence="1">AT1</strain>
    </source>
</reference>
<organism evidence="1 2">
    <name type="scientific">Rhododendron molle</name>
    <name type="common">Chinese azalea</name>
    <name type="synonym">Azalea mollis</name>
    <dbReference type="NCBI Taxonomy" id="49168"/>
    <lineage>
        <taxon>Eukaryota</taxon>
        <taxon>Viridiplantae</taxon>
        <taxon>Streptophyta</taxon>
        <taxon>Embryophyta</taxon>
        <taxon>Tracheophyta</taxon>
        <taxon>Spermatophyta</taxon>
        <taxon>Magnoliopsida</taxon>
        <taxon>eudicotyledons</taxon>
        <taxon>Gunneridae</taxon>
        <taxon>Pentapetalae</taxon>
        <taxon>asterids</taxon>
        <taxon>Ericales</taxon>
        <taxon>Ericaceae</taxon>
        <taxon>Ericoideae</taxon>
        <taxon>Rhodoreae</taxon>
        <taxon>Rhododendron</taxon>
    </lineage>
</organism>
<name>A0ACC0NCX8_RHOML</name>
<proteinExistence type="predicted"/>
<evidence type="ECO:0000313" key="2">
    <source>
        <dbReference type="Proteomes" id="UP001062846"/>
    </source>
</evidence>
<comment type="caution">
    <text evidence="1">The sequence shown here is derived from an EMBL/GenBank/DDBJ whole genome shotgun (WGS) entry which is preliminary data.</text>
</comment>
<accession>A0ACC0NCX8</accession>
<evidence type="ECO:0000313" key="1">
    <source>
        <dbReference type="EMBL" id="KAI8550482.1"/>
    </source>
</evidence>
<gene>
    <name evidence="1" type="ORF">RHMOL_Rhmol06G0110200</name>
</gene>
<protein>
    <submittedName>
        <fullName evidence="1">Uncharacterized protein</fullName>
    </submittedName>
</protein>
<sequence length="187" mass="22179">MIEEEEEVESDQSEVINPDMSDEEEQAKEGKLRKWKEHSWANHNLEDPDIPFVEDDEWLRIWFENRKKEKERVIMDECDYSQWIEEREDLDFICPDPYKIGESDFDEMEGERNDSLDGTSLASLFNQMEITNFLHNYTINKEDEEVIKAQTNTSIWGLLMSQRDSHHANFKDEFSSKALFGKEEGGK</sequence>
<dbReference type="Proteomes" id="UP001062846">
    <property type="component" value="Chromosome 6"/>
</dbReference>
<keyword evidence="2" id="KW-1185">Reference proteome</keyword>